<dbReference type="AlphaFoldDB" id="C8PLA4"/>
<protein>
    <submittedName>
        <fullName evidence="2">Uncharacterized protein</fullName>
    </submittedName>
</protein>
<evidence type="ECO:0000313" key="2">
    <source>
        <dbReference type="EMBL" id="EEV16216.1"/>
    </source>
</evidence>
<evidence type="ECO:0000256" key="1">
    <source>
        <dbReference type="SAM" id="MobiDB-lite"/>
    </source>
</evidence>
<dbReference type="Proteomes" id="UP000005709">
    <property type="component" value="Unassembled WGS sequence"/>
</dbReference>
<dbReference type="EMBL" id="ACYG01000032">
    <property type="protein sequence ID" value="EEV16216.1"/>
    <property type="molecule type" value="Genomic_DNA"/>
</dbReference>
<evidence type="ECO:0000313" key="3">
    <source>
        <dbReference type="Proteomes" id="UP000005709"/>
    </source>
</evidence>
<proteinExistence type="predicted"/>
<sequence length="55" mass="5420">MLPIGPATELVTDPGAGRRSVGAAEFKQSGGGSSSALALGKICAIEFKRGEGGSE</sequence>
<keyword evidence="3" id="KW-1185">Reference proteome</keyword>
<name>C8PLA4_9BACT</name>
<gene>
    <name evidence="2" type="ORF">CAMGR0001_1913</name>
</gene>
<organism evidence="2 3">
    <name type="scientific">Campylobacter gracilis RM3268</name>
    <dbReference type="NCBI Taxonomy" id="553220"/>
    <lineage>
        <taxon>Bacteria</taxon>
        <taxon>Pseudomonadati</taxon>
        <taxon>Campylobacterota</taxon>
        <taxon>Epsilonproteobacteria</taxon>
        <taxon>Campylobacterales</taxon>
        <taxon>Campylobacteraceae</taxon>
        <taxon>Campylobacter</taxon>
    </lineage>
</organism>
<accession>C8PLA4</accession>
<feature type="region of interest" description="Disordered" evidence="1">
    <location>
        <begin position="1"/>
        <end position="36"/>
    </location>
</feature>
<reference evidence="2 3" key="1">
    <citation type="submission" date="2009-07" db="EMBL/GenBank/DDBJ databases">
        <authorList>
            <person name="Madupu R."/>
            <person name="Sebastian Y."/>
            <person name="Durkin A.S."/>
            <person name="Torralba M."/>
            <person name="Methe B."/>
            <person name="Sutton G.G."/>
            <person name="Strausberg R.L."/>
            <person name="Nelson K.E."/>
        </authorList>
    </citation>
    <scope>NUCLEOTIDE SEQUENCE [LARGE SCALE GENOMIC DNA]</scope>
    <source>
        <strain evidence="2 3">RM3268</strain>
    </source>
</reference>
<comment type="caution">
    <text evidence="2">The sequence shown here is derived from an EMBL/GenBank/DDBJ whole genome shotgun (WGS) entry which is preliminary data.</text>
</comment>